<evidence type="ECO:0000313" key="3">
    <source>
        <dbReference type="EMBL" id="MBD7913971.1"/>
    </source>
</evidence>
<accession>A0ABR8Q0N0</accession>
<dbReference type="RefSeq" id="WP_191748159.1">
    <property type="nucleotide sequence ID" value="NZ_JACSQZ010000005.1"/>
</dbReference>
<evidence type="ECO:0000313" key="4">
    <source>
        <dbReference type="Proteomes" id="UP000640335"/>
    </source>
</evidence>
<feature type="domain" description="GGDEF" evidence="2">
    <location>
        <begin position="267"/>
        <end position="397"/>
    </location>
</feature>
<dbReference type="PANTHER" id="PTHR44757">
    <property type="entry name" value="DIGUANYLATE CYCLASE DGCP"/>
    <property type="match status" value="1"/>
</dbReference>
<dbReference type="Pfam" id="PF00990">
    <property type="entry name" value="GGDEF"/>
    <property type="match status" value="1"/>
</dbReference>
<keyword evidence="4" id="KW-1185">Reference proteome</keyword>
<dbReference type="SUPFAM" id="SSF55785">
    <property type="entry name" value="PYP-like sensor domain (PAS domain)"/>
    <property type="match status" value="2"/>
</dbReference>
<organism evidence="3 4">
    <name type="scientific">Clostridium gallinarum</name>
    <dbReference type="NCBI Taxonomy" id="2762246"/>
    <lineage>
        <taxon>Bacteria</taxon>
        <taxon>Bacillati</taxon>
        <taxon>Bacillota</taxon>
        <taxon>Clostridia</taxon>
        <taxon>Eubacteriales</taxon>
        <taxon>Clostridiaceae</taxon>
        <taxon>Clostridium</taxon>
    </lineage>
</organism>
<gene>
    <name evidence="3" type="ORF">H9660_02310</name>
</gene>
<dbReference type="PANTHER" id="PTHR44757:SF2">
    <property type="entry name" value="BIOFILM ARCHITECTURE MAINTENANCE PROTEIN MBAA"/>
    <property type="match status" value="1"/>
</dbReference>
<dbReference type="Pfam" id="PF08447">
    <property type="entry name" value="PAS_3"/>
    <property type="match status" value="1"/>
</dbReference>
<dbReference type="PROSITE" id="PS50887">
    <property type="entry name" value="GGDEF"/>
    <property type="match status" value="1"/>
</dbReference>
<protein>
    <submittedName>
        <fullName evidence="3">Diguanylate cyclase</fullName>
    </submittedName>
</protein>
<dbReference type="InterPro" id="IPR035965">
    <property type="entry name" value="PAS-like_dom_sf"/>
</dbReference>
<dbReference type="NCBIfam" id="TIGR00229">
    <property type="entry name" value="sensory_box"/>
    <property type="match status" value="1"/>
</dbReference>
<dbReference type="CDD" id="cd00130">
    <property type="entry name" value="PAS"/>
    <property type="match status" value="1"/>
</dbReference>
<dbReference type="InterPro" id="IPR052155">
    <property type="entry name" value="Biofilm_reg_signaling"/>
</dbReference>
<dbReference type="NCBIfam" id="TIGR00254">
    <property type="entry name" value="GGDEF"/>
    <property type="match status" value="1"/>
</dbReference>
<sequence length="402" mass="47538">MSNLYKKELDIINNIYGAILYCKYDEFSTILYANQYFYDLIGYTKEEIETKFNNRFADLVIDDVSEILIKIEDKISKGENLDYEYRLRRKDNSIIWVHDTAVYNKEDNAFYVTLMDITYMKSVEYQKKRFNNYLNNITNKIIITDIDGKIEYKNNEAKNNYFYPEIGGNINEYIFSNIIGYYEDDLWEKVKSGSKVEYETRVKIDNKFVSHNKNQLIPIKDELGEVLNIMQISENIMNKGDTLTQFPTRYLFEEYYEKVKLHIEDNLHIYMVLLDIDNFKKINDAYGHIIGDKVILETATKISDIIYKRDYVCRYGGDEFILLLIDENDENIIDRLIKISEYPAISKELAEIDVTYSIGVAKLENMEINYFNLLDLADKALYNVKRNGRNNICFASDFKLVK</sequence>
<dbReference type="InterPro" id="IPR029787">
    <property type="entry name" value="Nucleotide_cyclase"/>
</dbReference>
<dbReference type="InterPro" id="IPR000160">
    <property type="entry name" value="GGDEF_dom"/>
</dbReference>
<feature type="domain" description="PAC" evidence="1">
    <location>
        <begin position="81"/>
        <end position="129"/>
    </location>
</feature>
<comment type="caution">
    <text evidence="3">The sequence shown here is derived from an EMBL/GenBank/DDBJ whole genome shotgun (WGS) entry which is preliminary data.</text>
</comment>
<evidence type="ECO:0000259" key="2">
    <source>
        <dbReference type="PROSITE" id="PS50887"/>
    </source>
</evidence>
<dbReference type="SMART" id="SM00267">
    <property type="entry name" value="GGDEF"/>
    <property type="match status" value="1"/>
</dbReference>
<dbReference type="EMBL" id="JACSQZ010000005">
    <property type="protein sequence ID" value="MBD7913971.1"/>
    <property type="molecule type" value="Genomic_DNA"/>
</dbReference>
<proteinExistence type="predicted"/>
<dbReference type="Proteomes" id="UP000640335">
    <property type="component" value="Unassembled WGS sequence"/>
</dbReference>
<dbReference type="InterPro" id="IPR000014">
    <property type="entry name" value="PAS"/>
</dbReference>
<name>A0ABR8Q0N0_9CLOT</name>
<evidence type="ECO:0000259" key="1">
    <source>
        <dbReference type="PROSITE" id="PS50113"/>
    </source>
</evidence>
<dbReference type="Gene3D" id="3.30.450.20">
    <property type="entry name" value="PAS domain"/>
    <property type="match status" value="2"/>
</dbReference>
<dbReference type="InterPro" id="IPR013655">
    <property type="entry name" value="PAS_fold_3"/>
</dbReference>
<reference evidence="3 4" key="1">
    <citation type="submission" date="2020-08" db="EMBL/GenBank/DDBJ databases">
        <title>A Genomic Blueprint of the Chicken Gut Microbiome.</title>
        <authorList>
            <person name="Gilroy R."/>
            <person name="Ravi A."/>
            <person name="Getino M."/>
            <person name="Pursley I."/>
            <person name="Horton D.L."/>
            <person name="Alikhan N.-F."/>
            <person name="Baker D."/>
            <person name="Gharbi K."/>
            <person name="Hall N."/>
            <person name="Watson M."/>
            <person name="Adriaenssens E.M."/>
            <person name="Foster-Nyarko E."/>
            <person name="Jarju S."/>
            <person name="Secka A."/>
            <person name="Antonio M."/>
            <person name="Oren A."/>
            <person name="Chaudhuri R."/>
            <person name="La Ragione R.M."/>
            <person name="Hildebrand F."/>
            <person name="Pallen M.J."/>
        </authorList>
    </citation>
    <scope>NUCLEOTIDE SEQUENCE [LARGE SCALE GENOMIC DNA]</scope>
    <source>
        <strain evidence="3 4">Sa3CUN1</strain>
    </source>
</reference>
<dbReference type="InterPro" id="IPR043128">
    <property type="entry name" value="Rev_trsase/Diguanyl_cyclase"/>
</dbReference>
<dbReference type="SUPFAM" id="SSF55073">
    <property type="entry name" value="Nucleotide cyclase"/>
    <property type="match status" value="1"/>
</dbReference>
<dbReference type="CDD" id="cd01949">
    <property type="entry name" value="GGDEF"/>
    <property type="match status" value="1"/>
</dbReference>
<dbReference type="Gene3D" id="3.30.70.270">
    <property type="match status" value="1"/>
</dbReference>
<dbReference type="InterPro" id="IPR000700">
    <property type="entry name" value="PAS-assoc_C"/>
</dbReference>
<dbReference type="PROSITE" id="PS50113">
    <property type="entry name" value="PAC"/>
    <property type="match status" value="1"/>
</dbReference>